<organism evidence="5 6">
    <name type="scientific">Popillia japonica</name>
    <name type="common">Japanese beetle</name>
    <dbReference type="NCBI Taxonomy" id="7064"/>
    <lineage>
        <taxon>Eukaryota</taxon>
        <taxon>Metazoa</taxon>
        <taxon>Ecdysozoa</taxon>
        <taxon>Arthropoda</taxon>
        <taxon>Hexapoda</taxon>
        <taxon>Insecta</taxon>
        <taxon>Pterygota</taxon>
        <taxon>Neoptera</taxon>
        <taxon>Endopterygota</taxon>
        <taxon>Coleoptera</taxon>
        <taxon>Polyphaga</taxon>
        <taxon>Scarabaeiformia</taxon>
        <taxon>Scarabaeidae</taxon>
        <taxon>Rutelinae</taxon>
        <taxon>Popillia</taxon>
    </lineage>
</organism>
<dbReference type="InterPro" id="IPR004279">
    <property type="entry name" value="Perilipin"/>
</dbReference>
<feature type="compositionally biased region" description="Polar residues" evidence="4">
    <location>
        <begin position="369"/>
        <end position="390"/>
    </location>
</feature>
<reference evidence="5 6" key="1">
    <citation type="journal article" date="2024" name="BMC Genomics">
        <title>De novo assembly and annotation of Popillia japonica's genome with initial clues to its potential as an invasive pest.</title>
        <authorList>
            <person name="Cucini C."/>
            <person name="Boschi S."/>
            <person name="Funari R."/>
            <person name="Cardaioli E."/>
            <person name="Iannotti N."/>
            <person name="Marturano G."/>
            <person name="Paoli F."/>
            <person name="Bruttini M."/>
            <person name="Carapelli A."/>
            <person name="Frati F."/>
            <person name="Nardi F."/>
        </authorList>
    </citation>
    <scope>NUCLEOTIDE SEQUENCE [LARGE SCALE GENOMIC DNA]</scope>
    <source>
        <strain evidence="5">DMR45628</strain>
    </source>
</reference>
<dbReference type="GO" id="GO:0005811">
    <property type="term" value="C:lipid droplet"/>
    <property type="evidence" value="ECO:0007669"/>
    <property type="project" value="UniProtKB-SubCell"/>
</dbReference>
<evidence type="ECO:0000256" key="3">
    <source>
        <dbReference type="ARBA" id="ARBA00022677"/>
    </source>
</evidence>
<evidence type="ECO:0000256" key="1">
    <source>
        <dbReference type="ARBA" id="ARBA00004502"/>
    </source>
</evidence>
<evidence type="ECO:0000256" key="4">
    <source>
        <dbReference type="SAM" id="MobiDB-lite"/>
    </source>
</evidence>
<dbReference type="PANTHER" id="PTHR14024:SF49">
    <property type="entry name" value="LIPID STORAGE DROPLETS SURFACE-BINDING PROTEIN 1"/>
    <property type="match status" value="1"/>
</dbReference>
<feature type="region of interest" description="Disordered" evidence="4">
    <location>
        <begin position="348"/>
        <end position="420"/>
    </location>
</feature>
<evidence type="ECO:0000256" key="2">
    <source>
        <dbReference type="ARBA" id="ARBA00006311"/>
    </source>
</evidence>
<dbReference type="GO" id="GO:0010890">
    <property type="term" value="P:positive regulation of triglyceride storage"/>
    <property type="evidence" value="ECO:0007669"/>
    <property type="project" value="TreeGrafter"/>
</dbReference>
<keyword evidence="3" id="KW-0551">Lipid droplet</keyword>
<protein>
    <submittedName>
        <fullName evidence="5">Perilipin family</fullName>
    </submittedName>
</protein>
<dbReference type="GO" id="GO:0005829">
    <property type="term" value="C:cytosol"/>
    <property type="evidence" value="ECO:0007669"/>
    <property type="project" value="TreeGrafter"/>
</dbReference>
<dbReference type="Pfam" id="PF03036">
    <property type="entry name" value="Perilipin"/>
    <property type="match status" value="1"/>
</dbReference>
<dbReference type="AlphaFoldDB" id="A0AAW1L4P9"/>
<proteinExistence type="inferred from homology"/>
<dbReference type="GO" id="GO:0019915">
    <property type="term" value="P:lipid storage"/>
    <property type="evidence" value="ECO:0007669"/>
    <property type="project" value="TreeGrafter"/>
</dbReference>
<dbReference type="EMBL" id="JASPKY010000171">
    <property type="protein sequence ID" value="KAK9728299.1"/>
    <property type="molecule type" value="Genomic_DNA"/>
</dbReference>
<sequence length="420" mass="47415">MPTVTNLSAVADIGRSELVTMTANKKQLNLPKMVAVERIINIPIVESGWKYAGNIYYKIKNSNNLFTWTLDRAEDSIYNVLDTASPAVFLMEKPLNAIDKVLCRSLDIVEQRVPSITLPPQVIYHNTKEYVVRPVLKRADSVKEFGNSVLASKYTVYAADKLDGALDLADKYVDKYLPDDSHVNDDDVDHKDTSEPPNKTIQTIQHMDRFSRKLQRRLTKLTLAEAKALKEHSVEAIHVLAFVAELVVTDPKLAFQKGKELWASLSQDEPENQARPENLEQLFVLLTRESARRVVHLVNFTADAVGKLPRSVTKYLKESTDSYVQMVRSIIKDHLAAILAEIQQSSQQDQQQKQQTQDQHQQTKRQGPIPQTTITKPSNHTYPLNQQETLQPPPSPKAQLKASHRHIVNGVENSVENTSS</sequence>
<feature type="compositionally biased region" description="Low complexity" evidence="4">
    <location>
        <begin position="348"/>
        <end position="366"/>
    </location>
</feature>
<evidence type="ECO:0000313" key="6">
    <source>
        <dbReference type="Proteomes" id="UP001458880"/>
    </source>
</evidence>
<keyword evidence="6" id="KW-1185">Reference proteome</keyword>
<gene>
    <name evidence="5" type="ORF">QE152_g18024</name>
</gene>
<dbReference type="Proteomes" id="UP001458880">
    <property type="component" value="Unassembled WGS sequence"/>
</dbReference>
<evidence type="ECO:0000313" key="5">
    <source>
        <dbReference type="EMBL" id="KAK9728299.1"/>
    </source>
</evidence>
<dbReference type="PANTHER" id="PTHR14024">
    <property type="entry name" value="PERILIPIN"/>
    <property type="match status" value="1"/>
</dbReference>
<name>A0AAW1L4P9_POPJA</name>
<comment type="caution">
    <text evidence="5">The sequence shown here is derived from an EMBL/GenBank/DDBJ whole genome shotgun (WGS) entry which is preliminary data.</text>
</comment>
<comment type="subcellular location">
    <subcellularLocation>
        <location evidence="1">Lipid droplet</location>
    </subcellularLocation>
</comment>
<accession>A0AAW1L4P9</accession>
<comment type="similarity">
    <text evidence="2">Belongs to the perilipin family.</text>
</comment>
<feature type="compositionally biased region" description="Polar residues" evidence="4">
    <location>
        <begin position="411"/>
        <end position="420"/>
    </location>
</feature>